<dbReference type="Proteomes" id="UP000186914">
    <property type="component" value="Unassembled WGS sequence"/>
</dbReference>
<dbReference type="SUPFAM" id="SSF51658">
    <property type="entry name" value="Xylose isomerase-like"/>
    <property type="match status" value="1"/>
</dbReference>
<dbReference type="OrthoDB" id="291960at2157"/>
<dbReference type="EMBL" id="FTNO01000001">
    <property type="protein sequence ID" value="SIR16944.1"/>
    <property type="molecule type" value="Genomic_DNA"/>
</dbReference>
<evidence type="ECO:0000313" key="3">
    <source>
        <dbReference type="Proteomes" id="UP000186914"/>
    </source>
</evidence>
<organism evidence="2 3">
    <name type="scientific">Haladaptatus litoreus</name>
    <dbReference type="NCBI Taxonomy" id="553468"/>
    <lineage>
        <taxon>Archaea</taxon>
        <taxon>Methanobacteriati</taxon>
        <taxon>Methanobacteriota</taxon>
        <taxon>Stenosarchaea group</taxon>
        <taxon>Halobacteria</taxon>
        <taxon>Halobacteriales</taxon>
        <taxon>Haladaptataceae</taxon>
        <taxon>Haladaptatus</taxon>
    </lineage>
</organism>
<gene>
    <name evidence="2" type="ORF">SAMN05421858_1676</name>
</gene>
<dbReference type="InterPro" id="IPR036237">
    <property type="entry name" value="Xyl_isomerase-like_sf"/>
</dbReference>
<protein>
    <recommendedName>
        <fullName evidence="1">DUF7961 domain-containing protein</fullName>
    </recommendedName>
</protein>
<keyword evidence="3" id="KW-1185">Reference proteome</keyword>
<evidence type="ECO:0000259" key="1">
    <source>
        <dbReference type="Pfam" id="PF25905"/>
    </source>
</evidence>
<dbReference type="Pfam" id="PF25905">
    <property type="entry name" value="DUF7961"/>
    <property type="match status" value="1"/>
</dbReference>
<dbReference type="AlphaFoldDB" id="A0A1N6YQP3"/>
<dbReference type="InterPro" id="IPR058267">
    <property type="entry name" value="DUF7961"/>
</dbReference>
<proteinExistence type="predicted"/>
<dbReference type="RefSeq" id="WP_076429586.1">
    <property type="nucleotide sequence ID" value="NZ_FTNO01000001.1"/>
</dbReference>
<sequence>MSATRPTTVETAIECCRPTDKTPVTLDASALPSARTDLRELQRGLDANDLVPAGVTVDACFDADCSFATQDEADRIRECVRSAAFLGAGTVTVEFDAVEDESKVRPSLAALKERARREGITLELDGPLSLDS</sequence>
<accession>A0A1N6YQP3</accession>
<evidence type="ECO:0000313" key="2">
    <source>
        <dbReference type="EMBL" id="SIR16944.1"/>
    </source>
</evidence>
<feature type="domain" description="DUF7961" evidence="1">
    <location>
        <begin position="20"/>
        <end position="124"/>
    </location>
</feature>
<name>A0A1N6YQP3_9EURY</name>
<dbReference type="Gene3D" id="3.20.20.150">
    <property type="entry name" value="Divalent-metal-dependent TIM barrel enzymes"/>
    <property type="match status" value="1"/>
</dbReference>
<reference evidence="3" key="1">
    <citation type="submission" date="2017-01" db="EMBL/GenBank/DDBJ databases">
        <authorList>
            <person name="Varghese N."/>
            <person name="Submissions S."/>
        </authorList>
    </citation>
    <scope>NUCLEOTIDE SEQUENCE [LARGE SCALE GENOMIC DNA]</scope>
    <source>
        <strain evidence="3">CGMCC 1.7737</strain>
    </source>
</reference>